<keyword evidence="2" id="KW-1133">Transmembrane helix</keyword>
<dbReference type="Proteomes" id="UP000199601">
    <property type="component" value="Unassembled WGS sequence"/>
</dbReference>
<dbReference type="Pfam" id="PF12642">
    <property type="entry name" value="TpcC"/>
    <property type="match status" value="1"/>
</dbReference>
<proteinExistence type="predicted"/>
<keyword evidence="2" id="KW-0812">Transmembrane</keyword>
<keyword evidence="2" id="KW-0472">Membrane</keyword>
<evidence type="ECO:0000256" key="2">
    <source>
        <dbReference type="SAM" id="Phobius"/>
    </source>
</evidence>
<organism evidence="3 4">
    <name type="scientific">Mycobacterium europaeum</name>
    <dbReference type="NCBI Taxonomy" id="761804"/>
    <lineage>
        <taxon>Bacteria</taxon>
        <taxon>Bacillati</taxon>
        <taxon>Actinomycetota</taxon>
        <taxon>Actinomycetes</taxon>
        <taxon>Mycobacteriales</taxon>
        <taxon>Mycobacteriaceae</taxon>
        <taxon>Mycobacterium</taxon>
        <taxon>Mycobacterium simiae complex</taxon>
    </lineage>
</organism>
<dbReference type="RefSeq" id="WP_139800141.1">
    <property type="nucleotide sequence ID" value="NZ_CTEC01000003.1"/>
</dbReference>
<sequence>MTGKFPTQRKRFDELVKPLDKQLLARRVVNVLGVIGGIFALITMLSALWPDTSHTNSTPGNASVPASTLVTGFARDYVTTYLTAKAGDEEKLARYVTIKDLKLPPVASEFTDTDVAFAKQVTTTDDGVAVWTVTVSGLINGATAAAPQRTYYRVPITVLDGAPRATALPMQVAGPGIGVDFRLGYRNTVSLDSPLGIAAVGFVRSYLTGGADFSRYVTSDSSDKPIQPAPYAKVDTLTIQANVGDDGKTATTAEVYITVAARTRNYTLTQLAYPLTLRSVEGQWQVVSIAAVPLLQTRPDDPRQGGATTTTSTTPPPPPTRN</sequence>
<name>A0A0U1DY67_9MYCO</name>
<evidence type="ECO:0000313" key="4">
    <source>
        <dbReference type="Proteomes" id="UP000199601"/>
    </source>
</evidence>
<dbReference type="AlphaFoldDB" id="A0A0U1DY67"/>
<accession>A0A0U1DY67</accession>
<feature type="transmembrane region" description="Helical" evidence="2">
    <location>
        <begin position="28"/>
        <end position="49"/>
    </location>
</feature>
<evidence type="ECO:0000313" key="3">
    <source>
        <dbReference type="EMBL" id="CQD23286.1"/>
    </source>
</evidence>
<gene>
    <name evidence="3" type="ORF">BN000_05796</name>
</gene>
<keyword evidence="4" id="KW-1185">Reference proteome</keyword>
<dbReference type="EMBL" id="CTEC01000003">
    <property type="protein sequence ID" value="CQD23286.1"/>
    <property type="molecule type" value="Genomic_DNA"/>
</dbReference>
<evidence type="ECO:0000256" key="1">
    <source>
        <dbReference type="SAM" id="MobiDB-lite"/>
    </source>
</evidence>
<feature type="region of interest" description="Disordered" evidence="1">
    <location>
        <begin position="297"/>
        <end position="322"/>
    </location>
</feature>
<protein>
    <submittedName>
        <fullName evidence="3">Conjugative transposon protein TcpC</fullName>
    </submittedName>
</protein>
<dbReference type="InterPro" id="IPR024735">
    <property type="entry name" value="TcpC"/>
</dbReference>
<reference evidence="4" key="1">
    <citation type="submission" date="2015-03" db="EMBL/GenBank/DDBJ databases">
        <authorList>
            <person name="Urmite Genomes"/>
        </authorList>
    </citation>
    <scope>NUCLEOTIDE SEQUENCE [LARGE SCALE GENOMIC DNA]</scope>
    <source>
        <strain evidence="4">CSUR P1344</strain>
    </source>
</reference>